<dbReference type="EMBL" id="CP018632">
    <property type="protein sequence ID" value="ASJ74340.1"/>
    <property type="molecule type" value="Genomic_DNA"/>
</dbReference>
<evidence type="ECO:0000256" key="1">
    <source>
        <dbReference type="ARBA" id="ARBA00022741"/>
    </source>
</evidence>
<dbReference type="CDD" id="cd00156">
    <property type="entry name" value="REC"/>
    <property type="match status" value="1"/>
</dbReference>
<keyword evidence="5" id="KW-0597">Phosphoprotein</keyword>
<dbReference type="InterPro" id="IPR002197">
    <property type="entry name" value="HTH_Fis"/>
</dbReference>
<sequence length="459" mass="50145">MDTDNDPMNSKTDPRLSPSKPSSLVLEDDVTLAKAYQRILESLGYDVLVAHRVDEARALIRDKAPDLMLVDIDLPDGNGLDLMAELRNDTRGRFIVISGDDSQRAAIKSIRNQAVELLLKPVDLESLRQRLAPLASRTSADELAETGGSVMAVRSGWVHVGRHHALSALRTAMSYSAERSRGHALITGETGVDKISVARSIHERGRRSGQCLVIDCSDEQGEIGMVRIFGQEDSATGEILHKGYIEQAAAGTLVLDHVEKLPAEIQSRLLPFLDSGSFRRVDGASGAEATLSVIGIARSSHTTDVDETSLRSDFLFRLAQITLAVPNLRQCRDDIQAIADLLLAQSLAGKSEGLVFSQASKALLANTTWRRNISELRSVIEQAVAATPPGMEVELVLESSKSLSTEPQSEIEKWVGTTIWEFERQLLNATLTHLDGDKEKTAKTLGVSLKTLYNRMNAY</sequence>
<evidence type="ECO:0000313" key="10">
    <source>
        <dbReference type="Proteomes" id="UP000250079"/>
    </source>
</evidence>
<dbReference type="SUPFAM" id="SSF52540">
    <property type="entry name" value="P-loop containing nucleoside triphosphate hydrolases"/>
    <property type="match status" value="1"/>
</dbReference>
<protein>
    <submittedName>
        <fullName evidence="9">Transcriptional regulatory protein ZraR</fullName>
    </submittedName>
</protein>
<dbReference type="KEGG" id="gai:IMCC3135_21315"/>
<dbReference type="Proteomes" id="UP000250079">
    <property type="component" value="Chromosome"/>
</dbReference>
<dbReference type="AlphaFoldDB" id="A0A2Z2NZM3"/>
<evidence type="ECO:0000259" key="7">
    <source>
        <dbReference type="PROSITE" id="PS50045"/>
    </source>
</evidence>
<dbReference type="GO" id="GO:0000160">
    <property type="term" value="P:phosphorelay signal transduction system"/>
    <property type="evidence" value="ECO:0007669"/>
    <property type="project" value="InterPro"/>
</dbReference>
<evidence type="ECO:0000313" key="9">
    <source>
        <dbReference type="EMBL" id="ASJ74340.1"/>
    </source>
</evidence>
<keyword evidence="10" id="KW-1185">Reference proteome</keyword>
<dbReference type="InterPro" id="IPR009057">
    <property type="entry name" value="Homeodomain-like_sf"/>
</dbReference>
<evidence type="ECO:0000256" key="3">
    <source>
        <dbReference type="ARBA" id="ARBA00023015"/>
    </source>
</evidence>
<dbReference type="Gene3D" id="1.10.10.60">
    <property type="entry name" value="Homeodomain-like"/>
    <property type="match status" value="1"/>
</dbReference>
<dbReference type="Pfam" id="PF00158">
    <property type="entry name" value="Sigma54_activat"/>
    <property type="match status" value="1"/>
</dbReference>
<dbReference type="GO" id="GO:0043565">
    <property type="term" value="F:sequence-specific DNA binding"/>
    <property type="evidence" value="ECO:0007669"/>
    <property type="project" value="InterPro"/>
</dbReference>
<gene>
    <name evidence="9" type="primary">zraR_3</name>
    <name evidence="9" type="ORF">IMCC3135_21315</name>
</gene>
<dbReference type="InterPro" id="IPR001789">
    <property type="entry name" value="Sig_transdc_resp-reg_receiver"/>
</dbReference>
<evidence type="ECO:0000256" key="5">
    <source>
        <dbReference type="PROSITE-ProRule" id="PRU00169"/>
    </source>
</evidence>
<dbReference type="Gene3D" id="3.40.50.300">
    <property type="entry name" value="P-loop containing nucleotide triphosphate hydrolases"/>
    <property type="match status" value="1"/>
</dbReference>
<dbReference type="InterPro" id="IPR011006">
    <property type="entry name" value="CheY-like_superfamily"/>
</dbReference>
<feature type="domain" description="Sigma-54 factor interaction" evidence="7">
    <location>
        <begin position="159"/>
        <end position="385"/>
    </location>
</feature>
<dbReference type="Pfam" id="PF00072">
    <property type="entry name" value="Response_reg"/>
    <property type="match status" value="1"/>
</dbReference>
<organism evidence="9 10">
    <name type="scientific">Granulosicoccus antarcticus IMCC3135</name>
    <dbReference type="NCBI Taxonomy" id="1192854"/>
    <lineage>
        <taxon>Bacteria</taxon>
        <taxon>Pseudomonadati</taxon>
        <taxon>Pseudomonadota</taxon>
        <taxon>Gammaproteobacteria</taxon>
        <taxon>Chromatiales</taxon>
        <taxon>Granulosicoccaceae</taxon>
        <taxon>Granulosicoccus</taxon>
    </lineage>
</organism>
<dbReference type="PANTHER" id="PTHR32071">
    <property type="entry name" value="TRANSCRIPTIONAL REGULATORY PROTEIN"/>
    <property type="match status" value="1"/>
</dbReference>
<name>A0A2Z2NZM3_9GAMM</name>
<reference evidence="9 10" key="1">
    <citation type="submission" date="2016-12" db="EMBL/GenBank/DDBJ databases">
        <authorList>
            <person name="Song W.-J."/>
            <person name="Kurnit D.M."/>
        </authorList>
    </citation>
    <scope>NUCLEOTIDE SEQUENCE [LARGE SCALE GENOMIC DNA]</scope>
    <source>
        <strain evidence="9 10">IMCC3135</strain>
    </source>
</reference>
<dbReference type="CDD" id="cd00009">
    <property type="entry name" value="AAA"/>
    <property type="match status" value="1"/>
</dbReference>
<keyword evidence="4" id="KW-0804">Transcription</keyword>
<dbReference type="SUPFAM" id="SSF46689">
    <property type="entry name" value="Homeodomain-like"/>
    <property type="match status" value="1"/>
</dbReference>
<dbReference type="SMART" id="SM00448">
    <property type="entry name" value="REC"/>
    <property type="match status" value="1"/>
</dbReference>
<dbReference type="InterPro" id="IPR027417">
    <property type="entry name" value="P-loop_NTPase"/>
</dbReference>
<dbReference type="InterPro" id="IPR002078">
    <property type="entry name" value="Sigma_54_int"/>
</dbReference>
<evidence type="ECO:0000259" key="8">
    <source>
        <dbReference type="PROSITE" id="PS50110"/>
    </source>
</evidence>
<dbReference type="Pfam" id="PF02954">
    <property type="entry name" value="HTH_8"/>
    <property type="match status" value="1"/>
</dbReference>
<dbReference type="InterPro" id="IPR058031">
    <property type="entry name" value="AAA_lid_NorR"/>
</dbReference>
<evidence type="ECO:0000256" key="4">
    <source>
        <dbReference type="ARBA" id="ARBA00023163"/>
    </source>
</evidence>
<dbReference type="PROSITE" id="PS50045">
    <property type="entry name" value="SIGMA54_INTERACT_4"/>
    <property type="match status" value="1"/>
</dbReference>
<feature type="domain" description="Response regulatory" evidence="8">
    <location>
        <begin position="22"/>
        <end position="135"/>
    </location>
</feature>
<keyword evidence="2" id="KW-0067">ATP-binding</keyword>
<dbReference type="PROSITE" id="PS50110">
    <property type="entry name" value="RESPONSE_REGULATORY"/>
    <property type="match status" value="1"/>
</dbReference>
<dbReference type="SUPFAM" id="SSF52172">
    <property type="entry name" value="CheY-like"/>
    <property type="match status" value="1"/>
</dbReference>
<accession>A0A2Z2NZM3</accession>
<feature type="region of interest" description="Disordered" evidence="6">
    <location>
        <begin position="1"/>
        <end position="22"/>
    </location>
</feature>
<dbReference type="OrthoDB" id="9804019at2"/>
<dbReference type="GO" id="GO:0005524">
    <property type="term" value="F:ATP binding"/>
    <property type="evidence" value="ECO:0007669"/>
    <property type="project" value="UniProtKB-KW"/>
</dbReference>
<dbReference type="Pfam" id="PF25601">
    <property type="entry name" value="AAA_lid_14"/>
    <property type="match status" value="1"/>
</dbReference>
<dbReference type="Gene3D" id="1.10.8.60">
    <property type="match status" value="1"/>
</dbReference>
<evidence type="ECO:0000256" key="2">
    <source>
        <dbReference type="ARBA" id="ARBA00022840"/>
    </source>
</evidence>
<dbReference type="Gene3D" id="3.40.50.2300">
    <property type="match status" value="1"/>
</dbReference>
<evidence type="ECO:0000256" key="6">
    <source>
        <dbReference type="SAM" id="MobiDB-lite"/>
    </source>
</evidence>
<feature type="modified residue" description="4-aspartylphosphate" evidence="5">
    <location>
        <position position="71"/>
    </location>
</feature>
<feature type="compositionally biased region" description="Polar residues" evidence="6">
    <location>
        <begin position="1"/>
        <end position="11"/>
    </location>
</feature>
<keyword evidence="3" id="KW-0805">Transcription regulation</keyword>
<keyword evidence="1" id="KW-0547">Nucleotide-binding</keyword>
<dbReference type="GO" id="GO:0006355">
    <property type="term" value="P:regulation of DNA-templated transcription"/>
    <property type="evidence" value="ECO:0007669"/>
    <property type="project" value="InterPro"/>
</dbReference>
<proteinExistence type="predicted"/>